<dbReference type="InterPro" id="IPR007440">
    <property type="entry name" value="Chorismate--pyruvate_lyase"/>
</dbReference>
<reference evidence="5 6" key="1">
    <citation type="submission" date="2018-07" db="EMBL/GenBank/DDBJ databases">
        <title>Genomic Encyclopedia of Type Strains, Phase IV (KMG-IV): sequencing the most valuable type-strain genomes for metagenomic binning, comparative biology and taxonomic classification.</title>
        <authorList>
            <person name="Goeker M."/>
        </authorList>
    </citation>
    <scope>NUCLEOTIDE SEQUENCE [LARGE SCALE GENOMIC DNA]</scope>
    <source>
        <strain evidence="5 6">DSM 103736</strain>
    </source>
</reference>
<feature type="binding site" evidence="4">
    <location>
        <position position="115"/>
    </location>
    <ligand>
        <name>substrate</name>
    </ligand>
</feature>
<comment type="similarity">
    <text evidence="4">Belongs to the UbiC family.</text>
</comment>
<keyword evidence="3 4" id="KW-0456">Lyase</keyword>
<feature type="binding site" evidence="4">
    <location>
        <position position="35"/>
    </location>
    <ligand>
        <name>substrate</name>
    </ligand>
</feature>
<dbReference type="GO" id="GO:0008813">
    <property type="term" value="F:chorismate lyase activity"/>
    <property type="evidence" value="ECO:0007669"/>
    <property type="project" value="UniProtKB-UniRule"/>
</dbReference>
<keyword evidence="1 4" id="KW-0963">Cytoplasm</keyword>
<proteinExistence type="inferred from homology"/>
<comment type="caution">
    <text evidence="5">The sequence shown here is derived from an EMBL/GenBank/DDBJ whole genome shotgun (WGS) entry which is preliminary data.</text>
</comment>
<evidence type="ECO:0000313" key="6">
    <source>
        <dbReference type="Proteomes" id="UP000254848"/>
    </source>
</evidence>
<keyword evidence="6" id="KW-1185">Reference proteome</keyword>
<dbReference type="InterPro" id="IPR028978">
    <property type="entry name" value="Chorismate_lyase_/UTRA_dom_sf"/>
</dbReference>
<dbReference type="EC" id="4.1.3.40" evidence="4"/>
<comment type="function">
    <text evidence="4">Removes the pyruvyl group from chorismate, with concomitant aromatization of the ring, to provide 4-hydroxybenzoate (4HB) for the ubiquinone pathway.</text>
</comment>
<gene>
    <name evidence="4" type="primary">ubiC</name>
    <name evidence="5" type="ORF">C8D90_109133</name>
</gene>
<evidence type="ECO:0000256" key="1">
    <source>
        <dbReference type="ARBA" id="ARBA00022490"/>
    </source>
</evidence>
<dbReference type="RefSeq" id="WP_115459841.1">
    <property type="nucleotide sequence ID" value="NZ_QRAP01000009.1"/>
</dbReference>
<dbReference type="OrthoDB" id="9789493at2"/>
<evidence type="ECO:0000256" key="2">
    <source>
        <dbReference type="ARBA" id="ARBA00022688"/>
    </source>
</evidence>
<evidence type="ECO:0000313" key="5">
    <source>
        <dbReference type="EMBL" id="RDK87538.1"/>
    </source>
</evidence>
<dbReference type="Proteomes" id="UP000254848">
    <property type="component" value="Unassembled WGS sequence"/>
</dbReference>
<sequence length="178" mass="20431">MSDVQPWLRVYDWLPLEEASLSPGYRSWLSECGSMTARCERHCRRFTVHLQREAFIARDELSEELTQLPDCAHYWLREVTLCGDGVPWIQGRTLVPETSLSGEMRTLMSLGTVPLGRFLFSTDTLARDYIQVGVQDETLWARRSRLRLEGKPLLLTELFLADAPMYVETNDFLGCGNV</sequence>
<comment type="pathway">
    <text evidence="4">Cofactor biosynthesis; ubiquinone biosynthesis.</text>
</comment>
<evidence type="ECO:0000256" key="4">
    <source>
        <dbReference type="HAMAP-Rule" id="MF_01632"/>
    </source>
</evidence>
<dbReference type="PANTHER" id="PTHR38683:SF1">
    <property type="entry name" value="CHORISMATE PYRUVATE-LYASE"/>
    <property type="match status" value="1"/>
</dbReference>
<feature type="binding site" evidence="4">
    <location>
        <position position="77"/>
    </location>
    <ligand>
        <name>substrate</name>
    </ligand>
</feature>
<keyword evidence="4" id="KW-0670">Pyruvate</keyword>
<dbReference type="AlphaFoldDB" id="A0A370QGQ3"/>
<evidence type="ECO:0000256" key="3">
    <source>
        <dbReference type="ARBA" id="ARBA00023239"/>
    </source>
</evidence>
<protein>
    <recommendedName>
        <fullName evidence="4">Chorismate pyruvate-lyase</fullName>
        <shortName evidence="4">CL</shortName>
        <shortName evidence="4">CPL</shortName>
        <ecNumber evidence="4">4.1.3.40</ecNumber>
    </recommendedName>
</protein>
<organism evidence="5 6">
    <name type="scientific">Enterobacillus tribolii</name>
    <dbReference type="NCBI Taxonomy" id="1487935"/>
    <lineage>
        <taxon>Bacteria</taxon>
        <taxon>Pseudomonadati</taxon>
        <taxon>Pseudomonadota</taxon>
        <taxon>Gammaproteobacteria</taxon>
        <taxon>Enterobacterales</taxon>
        <taxon>Hafniaceae</taxon>
        <taxon>Enterobacillus</taxon>
    </lineage>
</organism>
<dbReference type="GO" id="GO:0042866">
    <property type="term" value="P:pyruvate biosynthetic process"/>
    <property type="evidence" value="ECO:0007669"/>
    <property type="project" value="UniProtKB-UniRule"/>
</dbReference>
<name>A0A370QGQ3_9GAMM</name>
<dbReference type="GO" id="GO:0005829">
    <property type="term" value="C:cytosol"/>
    <property type="evidence" value="ECO:0007669"/>
    <property type="project" value="TreeGrafter"/>
</dbReference>
<keyword evidence="2 4" id="KW-0831">Ubiquinone biosynthesis</keyword>
<dbReference type="GO" id="GO:0006744">
    <property type="term" value="P:ubiquinone biosynthetic process"/>
    <property type="evidence" value="ECO:0007669"/>
    <property type="project" value="UniProtKB-UniRule"/>
</dbReference>
<comment type="subunit">
    <text evidence="4">Monomer.</text>
</comment>
<dbReference type="EMBL" id="QRAP01000009">
    <property type="protein sequence ID" value="RDK87538.1"/>
    <property type="molecule type" value="Genomic_DNA"/>
</dbReference>
<dbReference type="Gene3D" id="3.40.1410.10">
    <property type="entry name" value="Chorismate lyase-like"/>
    <property type="match status" value="1"/>
</dbReference>
<dbReference type="PANTHER" id="PTHR38683">
    <property type="entry name" value="CHORISMATE PYRUVATE-LYASE"/>
    <property type="match status" value="1"/>
</dbReference>
<dbReference type="Pfam" id="PF04345">
    <property type="entry name" value="Chor_lyase"/>
    <property type="match status" value="1"/>
</dbReference>
<dbReference type="UniPathway" id="UPA00232"/>
<dbReference type="SUPFAM" id="SSF64288">
    <property type="entry name" value="Chorismate lyase-like"/>
    <property type="match status" value="1"/>
</dbReference>
<comment type="subcellular location">
    <subcellularLocation>
        <location evidence="4">Cytoplasm</location>
    </subcellularLocation>
</comment>
<comment type="catalytic activity">
    <reaction evidence="4">
        <text>chorismate = 4-hydroxybenzoate + pyruvate</text>
        <dbReference type="Rhea" id="RHEA:16505"/>
        <dbReference type="ChEBI" id="CHEBI:15361"/>
        <dbReference type="ChEBI" id="CHEBI:17879"/>
        <dbReference type="ChEBI" id="CHEBI:29748"/>
        <dbReference type="EC" id="4.1.3.40"/>
    </reaction>
</comment>
<accession>A0A370QGQ3</accession>
<dbReference type="HAMAP" id="MF_01632">
    <property type="entry name" value="UbiC"/>
    <property type="match status" value="1"/>
</dbReference>
<dbReference type="NCBIfam" id="NF008656">
    <property type="entry name" value="PRK11655.1"/>
    <property type="match status" value="1"/>
</dbReference>
<feature type="binding site" evidence="4">
    <location>
        <position position="157"/>
    </location>
    <ligand>
        <name>substrate</name>
    </ligand>
</feature>